<dbReference type="InterPro" id="IPR042109">
    <property type="entry name" value="Adenylosuccinate_synth_dom1"/>
</dbReference>
<keyword evidence="9" id="KW-1185">Reference proteome</keyword>
<feature type="active site" description="Proton donor" evidence="7">
    <location>
        <position position="45"/>
    </location>
</feature>
<dbReference type="GO" id="GO:0005525">
    <property type="term" value="F:GTP binding"/>
    <property type="evidence" value="ECO:0007669"/>
    <property type="project" value="UniProtKB-UniRule"/>
</dbReference>
<evidence type="ECO:0000256" key="2">
    <source>
        <dbReference type="ARBA" id="ARBA00022723"/>
    </source>
</evidence>
<dbReference type="GO" id="GO:0000287">
    <property type="term" value="F:magnesium ion binding"/>
    <property type="evidence" value="ECO:0007669"/>
    <property type="project" value="UniProtKB-UniRule"/>
</dbReference>
<name>A0A5B2VIR6_9BACT</name>
<dbReference type="Gene3D" id="1.10.300.10">
    <property type="entry name" value="Adenylosuccinate Synthetase, subunit A, domain 2"/>
    <property type="match status" value="1"/>
</dbReference>
<evidence type="ECO:0000256" key="1">
    <source>
        <dbReference type="ARBA" id="ARBA00022598"/>
    </source>
</evidence>
<dbReference type="EC" id="6.3.4.4" evidence="7"/>
<feature type="binding site" description="in other chain" evidence="7">
    <location>
        <position position="247"/>
    </location>
    <ligand>
        <name>IMP</name>
        <dbReference type="ChEBI" id="CHEBI:58053"/>
        <note>ligand shared between dimeric partners</note>
    </ligand>
</feature>
<dbReference type="Pfam" id="PF00709">
    <property type="entry name" value="Adenylsucc_synt"/>
    <property type="match status" value="1"/>
</dbReference>
<evidence type="ECO:0000313" key="8">
    <source>
        <dbReference type="EMBL" id="KAA2238804.1"/>
    </source>
</evidence>
<dbReference type="Gene3D" id="3.40.440.10">
    <property type="entry name" value="Adenylosuccinate Synthetase, subunit A, domain 1"/>
    <property type="match status" value="1"/>
</dbReference>
<keyword evidence="5 7" id="KW-0460">Magnesium</keyword>
<comment type="catalytic activity">
    <reaction evidence="7">
        <text>IMP + L-aspartate + GTP = N(6)-(1,2-dicarboxyethyl)-AMP + GDP + phosphate + 2 H(+)</text>
        <dbReference type="Rhea" id="RHEA:15753"/>
        <dbReference type="ChEBI" id="CHEBI:15378"/>
        <dbReference type="ChEBI" id="CHEBI:29991"/>
        <dbReference type="ChEBI" id="CHEBI:37565"/>
        <dbReference type="ChEBI" id="CHEBI:43474"/>
        <dbReference type="ChEBI" id="CHEBI:57567"/>
        <dbReference type="ChEBI" id="CHEBI:58053"/>
        <dbReference type="ChEBI" id="CHEBI:58189"/>
        <dbReference type="EC" id="6.3.4.4"/>
    </reaction>
</comment>
<dbReference type="UniPathway" id="UPA00075">
    <property type="reaction ID" value="UER00335"/>
</dbReference>
<protein>
    <recommendedName>
        <fullName evidence="7">Adenylosuccinate synthetase</fullName>
        <shortName evidence="7">AMPSase</shortName>
        <shortName evidence="7">AdSS</shortName>
        <ecNumber evidence="7">6.3.4.4</ecNumber>
    </recommendedName>
    <alternativeName>
        <fullName evidence="7">IMP--aspartate ligase</fullName>
    </alternativeName>
</protein>
<dbReference type="InterPro" id="IPR001114">
    <property type="entry name" value="Adenylosuccinate_synthetase"/>
</dbReference>
<dbReference type="GO" id="GO:0044208">
    <property type="term" value="P:'de novo' AMP biosynthetic process"/>
    <property type="evidence" value="ECO:0007669"/>
    <property type="project" value="UniProtKB-UniRule"/>
</dbReference>
<dbReference type="PANTHER" id="PTHR11846:SF0">
    <property type="entry name" value="ADENYLOSUCCINATE SYNTHETASE"/>
    <property type="match status" value="1"/>
</dbReference>
<dbReference type="Proteomes" id="UP000324611">
    <property type="component" value="Unassembled WGS sequence"/>
</dbReference>
<evidence type="ECO:0000256" key="6">
    <source>
        <dbReference type="ARBA" id="ARBA00023134"/>
    </source>
</evidence>
<dbReference type="GO" id="GO:0004019">
    <property type="term" value="F:adenylosuccinate synthase activity"/>
    <property type="evidence" value="ECO:0007669"/>
    <property type="project" value="UniProtKB-UniRule"/>
</dbReference>
<comment type="pathway">
    <text evidence="7">Purine metabolism; AMP biosynthesis via de novo pathway; AMP from IMP: step 1/2.</text>
</comment>
<keyword evidence="6 7" id="KW-0342">GTP-binding</keyword>
<comment type="cofactor">
    <cofactor evidence="7">
        <name>Mg(2+)</name>
        <dbReference type="ChEBI" id="CHEBI:18420"/>
    </cofactor>
    <text evidence="7">Binds 1 Mg(2+) ion per subunit.</text>
</comment>
<keyword evidence="2 7" id="KW-0479">Metal-binding</keyword>
<feature type="binding site" evidence="7">
    <location>
        <position position="44"/>
    </location>
    <ligand>
        <name>Mg(2+)</name>
        <dbReference type="ChEBI" id="CHEBI:18420"/>
    </ligand>
</feature>
<dbReference type="SUPFAM" id="SSF52540">
    <property type="entry name" value="P-loop containing nucleoside triphosphate hydrolases"/>
    <property type="match status" value="1"/>
</dbReference>
<dbReference type="AlphaFoldDB" id="A0A5B2VIR6"/>
<feature type="binding site" evidence="7">
    <location>
        <position position="15"/>
    </location>
    <ligand>
        <name>Mg(2+)</name>
        <dbReference type="ChEBI" id="CHEBI:18420"/>
    </ligand>
</feature>
<dbReference type="Gene3D" id="3.90.170.10">
    <property type="entry name" value="Adenylosuccinate Synthetase, subunit A, domain 3"/>
    <property type="match status" value="1"/>
</dbReference>
<dbReference type="SMART" id="SM00788">
    <property type="entry name" value="Adenylsucc_synt"/>
    <property type="match status" value="1"/>
</dbReference>
<accession>A0A5B2VIR6</accession>
<proteinExistence type="inferred from homology"/>
<evidence type="ECO:0000256" key="7">
    <source>
        <dbReference type="HAMAP-Rule" id="MF_00011"/>
    </source>
</evidence>
<reference evidence="8 9" key="2">
    <citation type="submission" date="2019-09" db="EMBL/GenBank/DDBJ databases">
        <authorList>
            <person name="Jin C."/>
        </authorList>
    </citation>
    <scope>NUCLEOTIDE SEQUENCE [LARGE SCALE GENOMIC DNA]</scope>
    <source>
        <strain evidence="8 9">BN140078</strain>
    </source>
</reference>
<feature type="binding site" evidence="7">
    <location>
        <begin position="14"/>
        <end position="20"/>
    </location>
    <ligand>
        <name>GTP</name>
        <dbReference type="ChEBI" id="CHEBI:37565"/>
    </ligand>
</feature>
<reference evidence="8 9" key="1">
    <citation type="submission" date="2019-09" db="EMBL/GenBank/DDBJ databases">
        <title>Chitinophaga ginsengihumi sp. nov., isolated from soil of ginseng rhizosphere.</title>
        <authorList>
            <person name="Lee J."/>
        </authorList>
    </citation>
    <scope>NUCLEOTIDE SEQUENCE [LARGE SCALE GENOMIC DNA]</scope>
    <source>
        <strain evidence="8 9">BN140078</strain>
    </source>
</reference>
<dbReference type="HAMAP" id="MF_00011">
    <property type="entry name" value="Adenylosucc_synth"/>
    <property type="match status" value="1"/>
</dbReference>
<comment type="subunit">
    <text evidence="7">Homodimer.</text>
</comment>
<comment type="subcellular location">
    <subcellularLocation>
        <location evidence="7">Cytoplasm</location>
    </subcellularLocation>
</comment>
<feature type="binding site" description="in other chain" evidence="7">
    <location>
        <begin position="15"/>
        <end position="18"/>
    </location>
    <ligand>
        <name>IMP</name>
        <dbReference type="ChEBI" id="CHEBI:58053"/>
        <note>ligand shared between dimeric partners</note>
    </ligand>
</feature>
<keyword evidence="1 7" id="KW-0436">Ligase</keyword>
<gene>
    <name evidence="7" type="primary">purA</name>
    <name evidence="8" type="ORF">F0L74_21560</name>
</gene>
<dbReference type="InterPro" id="IPR042110">
    <property type="entry name" value="Adenylosuccinate_synth_dom2"/>
</dbReference>
<evidence type="ECO:0000256" key="5">
    <source>
        <dbReference type="ARBA" id="ARBA00022842"/>
    </source>
</evidence>
<feature type="binding site" evidence="7">
    <location>
        <begin position="44"/>
        <end position="46"/>
    </location>
    <ligand>
        <name>GTP</name>
        <dbReference type="ChEBI" id="CHEBI:37565"/>
    </ligand>
</feature>
<keyword evidence="7" id="KW-0963">Cytoplasm</keyword>
<dbReference type="InterPro" id="IPR042111">
    <property type="entry name" value="Adenylosuccinate_synth_dom3"/>
</dbReference>
<sequence length="395" mass="45421">MAVKTFIVVGLAFGDEGKGLTTDYLCMNSQNPIVIRYNGGHQAGHTVVTKMGQKHVFSSFGSGTLRNVPTYWSRFCTLSPAYLLYEYQTLSVVPKLYVDNLCPITTHYDVLYNRALEATRGAGKYGSCGLGFGATIDRLDNTGLTLVFNDLLSVSQRGKILKEIRKYYKDKINEETRFDFDQFDHNSEDRKFEGYIEKLYGLMTNNIIQMVQEKEIFNTFNKWGTFIFEGAQGILLDRNFGNYPYITKSNTTCQNAIELLANNNWDRHSEIEVVYVSRAYQTRHGNGPFAEYRPKIELKNCQFETNKKNEFQGPFRINYLDIDKLNYALSCDMNFSSGLKKHLVLTCLDQIANDELIVYKKGVKNTIRPSSLPEYLECKFSTVRYSYSQYTEDLR</sequence>
<keyword evidence="4 7" id="KW-0658">Purine biosynthesis</keyword>
<comment type="similarity">
    <text evidence="7">Belongs to the adenylosuccinate synthetase family.</text>
</comment>
<organism evidence="8 9">
    <name type="scientific">Chitinophaga agrisoli</name>
    <dbReference type="NCBI Taxonomy" id="2607653"/>
    <lineage>
        <taxon>Bacteria</taxon>
        <taxon>Pseudomonadati</taxon>
        <taxon>Bacteroidota</taxon>
        <taxon>Chitinophagia</taxon>
        <taxon>Chitinophagales</taxon>
        <taxon>Chitinophagaceae</taxon>
        <taxon>Chitinophaga</taxon>
    </lineage>
</organism>
<evidence type="ECO:0000256" key="3">
    <source>
        <dbReference type="ARBA" id="ARBA00022741"/>
    </source>
</evidence>
<dbReference type="PANTHER" id="PTHR11846">
    <property type="entry name" value="ADENYLOSUCCINATE SYNTHETASE"/>
    <property type="match status" value="1"/>
</dbReference>
<comment type="caution">
    <text evidence="8">The sequence shown here is derived from an EMBL/GenBank/DDBJ whole genome shotgun (WGS) entry which is preliminary data.</text>
</comment>
<keyword evidence="3 7" id="KW-0547">Nucleotide-binding</keyword>
<feature type="binding site" description="in other chain" evidence="7">
    <location>
        <position position="232"/>
    </location>
    <ligand>
        <name>IMP</name>
        <dbReference type="ChEBI" id="CHEBI:58053"/>
        <note>ligand shared between dimeric partners</note>
    </ligand>
</feature>
<comment type="caution">
    <text evidence="7">Lacks conserved residue(s) required for the propagation of feature annotation.</text>
</comment>
<evidence type="ECO:0000256" key="4">
    <source>
        <dbReference type="ARBA" id="ARBA00022755"/>
    </source>
</evidence>
<evidence type="ECO:0000313" key="9">
    <source>
        <dbReference type="Proteomes" id="UP000324611"/>
    </source>
</evidence>
<dbReference type="InterPro" id="IPR027417">
    <property type="entry name" value="P-loop_NTPase"/>
</dbReference>
<feature type="active site" description="Proton acceptor" evidence="7">
    <location>
        <position position="15"/>
    </location>
</feature>
<comment type="function">
    <text evidence="7">Plays an important role in the de novo pathway of purine nucleotide biosynthesis. Catalyzes the first committed step in the biosynthesis of AMP from IMP.</text>
</comment>
<dbReference type="GO" id="GO:0005737">
    <property type="term" value="C:cytoplasm"/>
    <property type="evidence" value="ECO:0007669"/>
    <property type="project" value="UniProtKB-SubCell"/>
</dbReference>
<dbReference type="EMBL" id="VUOC01000004">
    <property type="protein sequence ID" value="KAA2238804.1"/>
    <property type="molecule type" value="Genomic_DNA"/>
</dbReference>
<dbReference type="RefSeq" id="WP_149839983.1">
    <property type="nucleotide sequence ID" value="NZ_VUOC01000004.1"/>
</dbReference>
<dbReference type="GO" id="GO:0046040">
    <property type="term" value="P:IMP metabolic process"/>
    <property type="evidence" value="ECO:0007669"/>
    <property type="project" value="TreeGrafter"/>
</dbReference>